<feature type="region of interest" description="Disordered" evidence="1">
    <location>
        <begin position="66"/>
        <end position="213"/>
    </location>
</feature>
<organism evidence="2 3">
    <name type="scientific">Papaver somniferum</name>
    <name type="common">Opium poppy</name>
    <dbReference type="NCBI Taxonomy" id="3469"/>
    <lineage>
        <taxon>Eukaryota</taxon>
        <taxon>Viridiplantae</taxon>
        <taxon>Streptophyta</taxon>
        <taxon>Embryophyta</taxon>
        <taxon>Tracheophyta</taxon>
        <taxon>Spermatophyta</taxon>
        <taxon>Magnoliopsida</taxon>
        <taxon>Ranunculales</taxon>
        <taxon>Papaveraceae</taxon>
        <taxon>Papaveroideae</taxon>
        <taxon>Papaver</taxon>
    </lineage>
</organism>
<keyword evidence="3" id="KW-1185">Reference proteome</keyword>
<evidence type="ECO:0000313" key="3">
    <source>
        <dbReference type="Proteomes" id="UP000316621"/>
    </source>
</evidence>
<feature type="compositionally biased region" description="Polar residues" evidence="1">
    <location>
        <begin position="264"/>
        <end position="273"/>
    </location>
</feature>
<evidence type="ECO:0000313" key="2">
    <source>
        <dbReference type="EMBL" id="RZC52000.1"/>
    </source>
</evidence>
<feature type="compositionally biased region" description="Polar residues" evidence="1">
    <location>
        <begin position="188"/>
        <end position="200"/>
    </location>
</feature>
<sequence>MEESEKRRERLKAMREEANSEASHSVGTSTPTINLANPLVETSSVPQRPTGARRFDYYTDPMAAFSGNKRTNNHLYQAPPNSLPSPITQPTQSYPSAGPRNFYPIPPPSHQPQRAFEANPHHSPNSWRSPVAPPFYRNRGPPPEAWNRPSGTGGYGYPSNSSGFGGYRGTGFGRGVSPRPSVNPYPGSGSSYTFSNSPNHGTGRGGGRGRVSHACTSARERPEMFYNKSMMEDPWKLLKPVVRNSVGSEDWLPKSITKKKPRTSESTSNVGSQQSLAEFLAAALVEATSDASNL</sequence>
<dbReference type="GO" id="GO:0000398">
    <property type="term" value="P:mRNA splicing, via spliceosome"/>
    <property type="evidence" value="ECO:0007669"/>
    <property type="project" value="InterPro"/>
</dbReference>
<feature type="compositionally biased region" description="Polar residues" evidence="1">
    <location>
        <begin position="20"/>
        <end position="47"/>
    </location>
</feature>
<reference evidence="2 3" key="1">
    <citation type="journal article" date="2018" name="Science">
        <title>The opium poppy genome and morphinan production.</title>
        <authorList>
            <person name="Guo L."/>
            <person name="Winzer T."/>
            <person name="Yang X."/>
            <person name="Li Y."/>
            <person name="Ning Z."/>
            <person name="He Z."/>
            <person name="Teodor R."/>
            <person name="Lu Y."/>
            <person name="Bowser T.A."/>
            <person name="Graham I.A."/>
            <person name="Ye K."/>
        </authorList>
    </citation>
    <scope>NUCLEOTIDE SEQUENCE [LARGE SCALE GENOMIC DNA]</scope>
    <source>
        <strain evidence="3">cv. HN1</strain>
        <tissue evidence="2">Leaves</tissue>
    </source>
</reference>
<protein>
    <submittedName>
        <fullName evidence="2">Uncharacterized protein</fullName>
    </submittedName>
</protein>
<dbReference type="OrthoDB" id="1935385at2759"/>
<proteinExistence type="predicted"/>
<dbReference type="InterPro" id="IPR039292">
    <property type="entry name" value="SICKLE"/>
</dbReference>
<dbReference type="PANTHER" id="PTHR36054:SF2">
    <property type="entry name" value="PROTEIN SICKLE"/>
    <property type="match status" value="1"/>
</dbReference>
<feature type="compositionally biased region" description="Basic and acidic residues" evidence="1">
    <location>
        <begin position="1"/>
        <end position="18"/>
    </location>
</feature>
<dbReference type="Proteomes" id="UP000316621">
    <property type="component" value="Chromosome 2"/>
</dbReference>
<evidence type="ECO:0000256" key="1">
    <source>
        <dbReference type="SAM" id="MobiDB-lite"/>
    </source>
</evidence>
<name>A0A4Y7IW36_PAPSO</name>
<feature type="compositionally biased region" description="Gly residues" evidence="1">
    <location>
        <begin position="163"/>
        <end position="174"/>
    </location>
</feature>
<dbReference type="EMBL" id="CM010716">
    <property type="protein sequence ID" value="RZC52000.1"/>
    <property type="molecule type" value="Genomic_DNA"/>
</dbReference>
<dbReference type="AlphaFoldDB" id="A0A4Y7IW36"/>
<gene>
    <name evidence="2" type="ORF">C5167_020422</name>
</gene>
<dbReference type="STRING" id="3469.A0A4Y7IW36"/>
<feature type="region of interest" description="Disordered" evidence="1">
    <location>
        <begin position="248"/>
        <end position="273"/>
    </location>
</feature>
<dbReference type="GO" id="GO:0035196">
    <property type="term" value="P:miRNA processing"/>
    <property type="evidence" value="ECO:0007669"/>
    <property type="project" value="InterPro"/>
</dbReference>
<dbReference type="PANTHER" id="PTHR36054">
    <property type="entry name" value="PROTEIN SICKLE"/>
    <property type="match status" value="1"/>
</dbReference>
<feature type="region of interest" description="Disordered" evidence="1">
    <location>
        <begin position="1"/>
        <end position="53"/>
    </location>
</feature>
<dbReference type="OMA" id="PICTPRG"/>
<accession>A0A4Y7IW36</accession>
<feature type="compositionally biased region" description="Polar residues" evidence="1">
    <location>
        <begin position="84"/>
        <end position="95"/>
    </location>
</feature>
<dbReference type="Gramene" id="RZC52000">
    <property type="protein sequence ID" value="RZC52000"/>
    <property type="gene ID" value="C5167_020422"/>
</dbReference>